<keyword evidence="4" id="KW-0677">Repeat</keyword>
<evidence type="ECO:0000256" key="3">
    <source>
        <dbReference type="ARBA" id="ARBA00022538"/>
    </source>
</evidence>
<dbReference type="NCBIfam" id="NF007039">
    <property type="entry name" value="PRK09496.3-2"/>
    <property type="match status" value="1"/>
</dbReference>
<dbReference type="Pfam" id="PF02080">
    <property type="entry name" value="TrkA_C"/>
    <property type="match status" value="2"/>
</dbReference>
<evidence type="ECO:0000313" key="10">
    <source>
        <dbReference type="EMBL" id="AQZ94598.1"/>
    </source>
</evidence>
<reference evidence="10 11" key="1">
    <citation type="submission" date="2017-03" db="EMBL/GenBank/DDBJ databases">
        <title>Complete genome sequence of the novel DNRA strain Pseudomonas sp. S-6-2 isolated from Chinese polluted river sediment. Journal of Biotechnology.</title>
        <authorList>
            <person name="Li J."/>
            <person name="Xiang F."/>
            <person name="Wang L."/>
            <person name="Xi L."/>
            <person name="Liu J."/>
        </authorList>
    </citation>
    <scope>NUCLEOTIDE SEQUENCE [LARGE SCALE GENOMIC DNA]</scope>
    <source>
        <strain evidence="10 11">S-6-2</strain>
    </source>
</reference>
<name>A0A1V0B3U2_9GAMM</name>
<dbReference type="STRING" id="1931241.BVH74_07460"/>
<dbReference type="PROSITE" id="PS51201">
    <property type="entry name" value="RCK_N"/>
    <property type="match status" value="2"/>
</dbReference>
<accession>A0A1V0B3U2</accession>
<feature type="domain" description="RCK C-terminal" evidence="9">
    <location>
        <begin position="143"/>
        <end position="227"/>
    </location>
</feature>
<keyword evidence="6" id="KW-0520">NAD</keyword>
<evidence type="ECO:0000313" key="11">
    <source>
        <dbReference type="Proteomes" id="UP000243488"/>
    </source>
</evidence>
<dbReference type="Gene3D" id="3.30.70.1450">
    <property type="entry name" value="Regulator of K+ conductance, C-terminal domain"/>
    <property type="match status" value="2"/>
</dbReference>
<dbReference type="GO" id="GO:0015079">
    <property type="term" value="F:potassium ion transmembrane transporter activity"/>
    <property type="evidence" value="ECO:0007669"/>
    <property type="project" value="InterPro"/>
</dbReference>
<evidence type="ECO:0000259" key="9">
    <source>
        <dbReference type="PROSITE" id="PS51202"/>
    </source>
</evidence>
<dbReference type="EMBL" id="CP020100">
    <property type="protein sequence ID" value="AQZ94598.1"/>
    <property type="molecule type" value="Genomic_DNA"/>
</dbReference>
<dbReference type="FunFam" id="3.30.70.1450:FF:000001">
    <property type="entry name" value="Trk system potassium transporter TrkA"/>
    <property type="match status" value="1"/>
</dbReference>
<evidence type="ECO:0000256" key="6">
    <source>
        <dbReference type="ARBA" id="ARBA00023027"/>
    </source>
</evidence>
<dbReference type="KEGG" id="ppha:BVH74_07460"/>
<dbReference type="GO" id="GO:0005886">
    <property type="term" value="C:plasma membrane"/>
    <property type="evidence" value="ECO:0007669"/>
    <property type="project" value="InterPro"/>
</dbReference>
<dbReference type="Pfam" id="PF02254">
    <property type="entry name" value="TrkA_N"/>
    <property type="match status" value="2"/>
</dbReference>
<dbReference type="Gene3D" id="3.40.50.720">
    <property type="entry name" value="NAD(P)-binding Rossmann-like Domain"/>
    <property type="match status" value="2"/>
</dbReference>
<dbReference type="RefSeq" id="WP_080049451.1">
    <property type="nucleotide sequence ID" value="NZ_CP020100.1"/>
</dbReference>
<dbReference type="PANTHER" id="PTHR43833:SF5">
    <property type="entry name" value="TRK SYSTEM POTASSIUM UPTAKE PROTEIN TRKA"/>
    <property type="match status" value="1"/>
</dbReference>
<evidence type="ECO:0000256" key="7">
    <source>
        <dbReference type="ARBA" id="ARBA00023065"/>
    </source>
</evidence>
<feature type="domain" description="RCK N-terminal" evidence="8">
    <location>
        <begin position="1"/>
        <end position="123"/>
    </location>
</feature>
<keyword evidence="3" id="KW-0633">Potassium transport</keyword>
<dbReference type="NCBIfam" id="NF007030">
    <property type="entry name" value="PRK09496.1-1"/>
    <property type="match status" value="1"/>
</dbReference>
<evidence type="ECO:0000256" key="5">
    <source>
        <dbReference type="ARBA" id="ARBA00022958"/>
    </source>
</evidence>
<evidence type="ECO:0000256" key="2">
    <source>
        <dbReference type="ARBA" id="ARBA00022448"/>
    </source>
</evidence>
<dbReference type="InterPro" id="IPR050721">
    <property type="entry name" value="Trk_Ktr_HKT_K-transport"/>
</dbReference>
<dbReference type="InterPro" id="IPR006036">
    <property type="entry name" value="K_uptake_TrkA"/>
</dbReference>
<keyword evidence="5" id="KW-0630">Potassium</keyword>
<dbReference type="AlphaFoldDB" id="A0A1V0B3U2"/>
<dbReference type="NCBIfam" id="NF007031">
    <property type="entry name" value="PRK09496.1-2"/>
    <property type="match status" value="1"/>
</dbReference>
<dbReference type="PANTHER" id="PTHR43833">
    <property type="entry name" value="POTASSIUM CHANNEL PROTEIN 2-RELATED-RELATED"/>
    <property type="match status" value="1"/>
</dbReference>
<dbReference type="FunFam" id="3.40.50.720:FF:000027">
    <property type="entry name" value="Trk system potassium transporter TrkA"/>
    <property type="match status" value="1"/>
</dbReference>
<evidence type="ECO:0000256" key="4">
    <source>
        <dbReference type="ARBA" id="ARBA00022737"/>
    </source>
</evidence>
<dbReference type="PRINTS" id="PR00335">
    <property type="entry name" value="KUPTAKETRKA"/>
</dbReference>
<dbReference type="Proteomes" id="UP000243488">
    <property type="component" value="Chromosome"/>
</dbReference>
<protein>
    <recommendedName>
        <fullName evidence="1">Trk system potassium uptake protein TrkA</fullName>
    </recommendedName>
</protein>
<proteinExistence type="predicted"/>
<dbReference type="FunFam" id="3.40.50.720:FF:000042">
    <property type="entry name" value="Trk system potassium transporter TrkA"/>
    <property type="match status" value="1"/>
</dbReference>
<dbReference type="SUPFAM" id="SSF51735">
    <property type="entry name" value="NAD(P)-binding Rossmann-fold domains"/>
    <property type="match status" value="2"/>
</dbReference>
<dbReference type="PROSITE" id="PS51202">
    <property type="entry name" value="RCK_C"/>
    <property type="match status" value="2"/>
</dbReference>
<dbReference type="InterPro" id="IPR003148">
    <property type="entry name" value="RCK_N"/>
</dbReference>
<keyword evidence="7" id="KW-0406">Ion transport</keyword>
<feature type="domain" description="RCK C-terminal" evidence="9">
    <location>
        <begin position="368"/>
        <end position="453"/>
    </location>
</feature>
<dbReference type="InterPro" id="IPR036721">
    <property type="entry name" value="RCK_C_sf"/>
</dbReference>
<dbReference type="SUPFAM" id="SSF116726">
    <property type="entry name" value="TrkA C-terminal domain-like"/>
    <property type="match status" value="2"/>
</dbReference>
<gene>
    <name evidence="10" type="ORF">BVH74_07460</name>
</gene>
<dbReference type="InterPro" id="IPR036291">
    <property type="entry name" value="NAD(P)-bd_dom_sf"/>
</dbReference>
<sequence length="458" mass="49920">MRIIILGAGQVGATLAEHLAGEANDITVVDTDIQRLRMLQDRLDLRTLCGPASHPVTLAQAGGEDADMLVAVTSRDEINMIACQVAHSLFNIPTKIARVREHDYLVHEQALFAKAAVPVDVLISPEELVTRHLKRLIQYPGALQVLDFADGRAQMMAVRAEPGGALVGQRIASLREHMPNIDSRVAAIFRRERSLVPTGGTQIEAGDEVFFIAAREDMRQVMSEWRRLDKPYKRILIAGGGNIGARLAASLESSYRVKVIEHNGNRCQWLSEHLDRSVVLHGNASDRELLIEEGIESVDVFLALTNDDEANVMASMLAKRLGARTVITLINNPAYVDLVQGGLIDIAISPQQSTIGALLTHVRRGDVVAVHSLRRGAAEALEAVAHGDRGSSQVVGRRIDELELPASATVGALVRGEQVLIAHDSTQVESGDHVIIFVADKRDVLRVERLFQVGLAFL</sequence>
<dbReference type="NCBIfam" id="NF007032">
    <property type="entry name" value="PRK09496.1-4"/>
    <property type="match status" value="1"/>
</dbReference>
<evidence type="ECO:0000256" key="1">
    <source>
        <dbReference type="ARBA" id="ARBA00017378"/>
    </source>
</evidence>
<keyword evidence="11" id="KW-1185">Reference proteome</keyword>
<organism evidence="10 11">
    <name type="scientific">Halopseudomonas phragmitis</name>
    <dbReference type="NCBI Taxonomy" id="1931241"/>
    <lineage>
        <taxon>Bacteria</taxon>
        <taxon>Pseudomonadati</taxon>
        <taxon>Pseudomonadota</taxon>
        <taxon>Gammaproteobacteria</taxon>
        <taxon>Pseudomonadales</taxon>
        <taxon>Pseudomonadaceae</taxon>
        <taxon>Halopseudomonas</taxon>
    </lineage>
</organism>
<evidence type="ECO:0000259" key="8">
    <source>
        <dbReference type="PROSITE" id="PS51201"/>
    </source>
</evidence>
<keyword evidence="2" id="KW-0813">Transport</keyword>
<dbReference type="InterPro" id="IPR006037">
    <property type="entry name" value="RCK_C"/>
</dbReference>
<feature type="domain" description="RCK N-terminal" evidence="8">
    <location>
        <begin position="232"/>
        <end position="348"/>
    </location>
</feature>